<name>A0A1D1W8W2_RAMVA</name>
<gene>
    <name evidence="2" type="primary">RvY_18396-1</name>
    <name evidence="2" type="synonym">RvY_18396.1</name>
    <name evidence="2" type="ORF">RvY_18396</name>
</gene>
<organism evidence="2 3">
    <name type="scientific">Ramazzottius varieornatus</name>
    <name type="common">Water bear</name>
    <name type="synonym">Tardigrade</name>
    <dbReference type="NCBI Taxonomy" id="947166"/>
    <lineage>
        <taxon>Eukaryota</taxon>
        <taxon>Metazoa</taxon>
        <taxon>Ecdysozoa</taxon>
        <taxon>Tardigrada</taxon>
        <taxon>Eutardigrada</taxon>
        <taxon>Parachela</taxon>
        <taxon>Hypsibioidea</taxon>
        <taxon>Ramazzottiidae</taxon>
        <taxon>Ramazzottius</taxon>
    </lineage>
</organism>
<feature type="region of interest" description="Disordered" evidence="1">
    <location>
        <begin position="236"/>
        <end position="353"/>
    </location>
</feature>
<comment type="caution">
    <text evidence="2">The sequence shown here is derived from an EMBL/GenBank/DDBJ whole genome shotgun (WGS) entry which is preliminary data.</text>
</comment>
<feature type="compositionally biased region" description="Basic and acidic residues" evidence="1">
    <location>
        <begin position="175"/>
        <end position="196"/>
    </location>
</feature>
<feature type="region of interest" description="Disordered" evidence="1">
    <location>
        <begin position="369"/>
        <end position="400"/>
    </location>
</feature>
<dbReference type="AlphaFoldDB" id="A0A1D1W8W2"/>
<evidence type="ECO:0000313" key="3">
    <source>
        <dbReference type="Proteomes" id="UP000186922"/>
    </source>
</evidence>
<feature type="compositionally biased region" description="Basic residues" evidence="1">
    <location>
        <begin position="427"/>
        <end position="438"/>
    </location>
</feature>
<feature type="compositionally biased region" description="Basic and acidic residues" evidence="1">
    <location>
        <begin position="136"/>
        <end position="167"/>
    </location>
</feature>
<feature type="compositionally biased region" description="Basic and acidic residues" evidence="1">
    <location>
        <begin position="252"/>
        <end position="266"/>
    </location>
</feature>
<proteinExistence type="predicted"/>
<feature type="compositionally biased region" description="Acidic residues" evidence="1">
    <location>
        <begin position="197"/>
        <end position="206"/>
    </location>
</feature>
<sequence>MGGMVGISQVDDITGKEDAALGVGYEGKDLSEEKKLKKEEKARKIATAEAALTQLLEAMSVSDHEGDLEFDDEKLVHQCHRRASSEESEAGLRGFSGVVSLSVPLDPYDSSDEGLPAETDGEGFDEFLKLLTAEETAEKLAEDEKKKKEREARESGQPEIPENKQERDDEDQEIDEHSSSDAEDLVKDIRACRTPDTDEDSQENEDFSAKLLNVLYANCGMTDEELKDQGRELLGNVGLSSKGKSGKLTAGRKLDESGMKEEEGVRKVLGTVSENKEVKPRMKNASPFEVDAEEADTPSSSSVKVIPKKDRNETSASQQKQKVLLPWTSGSDTAVSGAKANKRLKSEERTTKGAAAALVEVEKLVWDDEETESMDVGSLESDEADVEVMDVESPSEASTSTGLIFEARRLRFEAKDAKDKSSTSKSPKIKPPKLPKRRILSDDELDAESLRAKIEEDERLERLVEWEEKRS</sequence>
<evidence type="ECO:0000256" key="1">
    <source>
        <dbReference type="SAM" id="MobiDB-lite"/>
    </source>
</evidence>
<dbReference type="EMBL" id="BDGG01000018">
    <property type="protein sequence ID" value="GAV08748.1"/>
    <property type="molecule type" value="Genomic_DNA"/>
</dbReference>
<feature type="region of interest" description="Disordered" evidence="1">
    <location>
        <begin position="101"/>
        <end position="206"/>
    </location>
</feature>
<evidence type="ECO:0000313" key="2">
    <source>
        <dbReference type="EMBL" id="GAV08748.1"/>
    </source>
</evidence>
<dbReference type="Proteomes" id="UP000186922">
    <property type="component" value="Unassembled WGS sequence"/>
</dbReference>
<reference evidence="2 3" key="1">
    <citation type="journal article" date="2016" name="Nat. Commun.">
        <title>Extremotolerant tardigrade genome and improved radiotolerance of human cultured cells by tardigrade-unique protein.</title>
        <authorList>
            <person name="Hashimoto T."/>
            <person name="Horikawa D.D."/>
            <person name="Saito Y."/>
            <person name="Kuwahara H."/>
            <person name="Kozuka-Hata H."/>
            <person name="Shin-I T."/>
            <person name="Minakuchi Y."/>
            <person name="Ohishi K."/>
            <person name="Motoyama A."/>
            <person name="Aizu T."/>
            <person name="Enomoto A."/>
            <person name="Kondo K."/>
            <person name="Tanaka S."/>
            <person name="Hara Y."/>
            <person name="Koshikawa S."/>
            <person name="Sagara H."/>
            <person name="Miura T."/>
            <person name="Yokobori S."/>
            <person name="Miyagawa K."/>
            <person name="Suzuki Y."/>
            <person name="Kubo T."/>
            <person name="Oyama M."/>
            <person name="Kohara Y."/>
            <person name="Fujiyama A."/>
            <person name="Arakawa K."/>
            <person name="Katayama T."/>
            <person name="Toyoda A."/>
            <person name="Kunieda T."/>
        </authorList>
    </citation>
    <scope>NUCLEOTIDE SEQUENCE [LARGE SCALE GENOMIC DNA]</scope>
    <source>
        <strain evidence="2 3">YOKOZUNA-1</strain>
    </source>
</reference>
<accession>A0A1D1W8W2</accession>
<protein>
    <submittedName>
        <fullName evidence="2">Uncharacterized protein</fullName>
    </submittedName>
</protein>
<feature type="region of interest" description="Disordered" evidence="1">
    <location>
        <begin position="414"/>
        <end position="442"/>
    </location>
</feature>
<feature type="compositionally biased region" description="Acidic residues" evidence="1">
    <location>
        <begin position="380"/>
        <end position="390"/>
    </location>
</feature>
<keyword evidence="3" id="KW-1185">Reference proteome</keyword>